<sequence length="66" mass="7594">MFISSEQGNQSKMFGLLRVMVNETTGFRSLAYTPHLIKTDAHRYSVDVCVIPLLHNNDYGYLRGMR</sequence>
<reference evidence="1 2" key="1">
    <citation type="submission" date="2015-09" db="EMBL/GenBank/DDBJ databases">
        <title>Atta colombica WGS genome.</title>
        <authorList>
            <person name="Nygaard S."/>
            <person name="Hu H."/>
            <person name="Boomsma J."/>
            <person name="Zhang G."/>
        </authorList>
    </citation>
    <scope>NUCLEOTIDE SEQUENCE [LARGE SCALE GENOMIC DNA]</scope>
    <source>
        <strain evidence="1">Treedump-2</strain>
        <tissue evidence="1">Whole body</tissue>
    </source>
</reference>
<gene>
    <name evidence="1" type="ORF">ALC53_00669</name>
</gene>
<keyword evidence="2" id="KW-1185">Reference proteome</keyword>
<protein>
    <submittedName>
        <fullName evidence="1">Uncharacterized protein</fullName>
    </submittedName>
</protein>
<accession>A0A195BVX3</accession>
<evidence type="ECO:0000313" key="1">
    <source>
        <dbReference type="EMBL" id="KYM92732.1"/>
    </source>
</evidence>
<proteinExistence type="predicted"/>
<name>A0A195BVX3_9HYME</name>
<evidence type="ECO:0000313" key="2">
    <source>
        <dbReference type="Proteomes" id="UP000078540"/>
    </source>
</evidence>
<organism evidence="1 2">
    <name type="scientific">Atta colombica</name>
    <dbReference type="NCBI Taxonomy" id="520822"/>
    <lineage>
        <taxon>Eukaryota</taxon>
        <taxon>Metazoa</taxon>
        <taxon>Ecdysozoa</taxon>
        <taxon>Arthropoda</taxon>
        <taxon>Hexapoda</taxon>
        <taxon>Insecta</taxon>
        <taxon>Pterygota</taxon>
        <taxon>Neoptera</taxon>
        <taxon>Endopterygota</taxon>
        <taxon>Hymenoptera</taxon>
        <taxon>Apocrita</taxon>
        <taxon>Aculeata</taxon>
        <taxon>Formicoidea</taxon>
        <taxon>Formicidae</taxon>
        <taxon>Myrmicinae</taxon>
        <taxon>Atta</taxon>
    </lineage>
</organism>
<dbReference type="Proteomes" id="UP000078540">
    <property type="component" value="Unassembled WGS sequence"/>
</dbReference>
<dbReference type="AlphaFoldDB" id="A0A195BVX3"/>
<dbReference type="EMBL" id="KQ976398">
    <property type="protein sequence ID" value="KYM92732.1"/>
    <property type="molecule type" value="Genomic_DNA"/>
</dbReference>